<dbReference type="GO" id="GO:0008076">
    <property type="term" value="C:voltage-gated potassium channel complex"/>
    <property type="evidence" value="ECO:0007669"/>
    <property type="project" value="InterPro"/>
</dbReference>
<feature type="transmembrane region" description="Helical" evidence="8">
    <location>
        <begin position="33"/>
        <end position="52"/>
    </location>
</feature>
<dbReference type="EMBL" id="CAEZTD010000081">
    <property type="protein sequence ID" value="CAB4565954.1"/>
    <property type="molecule type" value="Genomic_DNA"/>
</dbReference>
<feature type="transmembrane region" description="Helical" evidence="8">
    <location>
        <begin position="136"/>
        <end position="157"/>
    </location>
</feature>
<accession>A0A6J6DRX1</accession>
<reference evidence="10" key="1">
    <citation type="submission" date="2020-05" db="EMBL/GenBank/DDBJ databases">
        <authorList>
            <person name="Chiriac C."/>
            <person name="Salcher M."/>
            <person name="Ghai R."/>
            <person name="Kavagutti S V."/>
        </authorList>
    </citation>
    <scope>NUCLEOTIDE SEQUENCE</scope>
</reference>
<comment type="subcellular location">
    <subcellularLocation>
        <location evidence="1">Membrane</location>
        <topology evidence="1">Multi-pass membrane protein</topology>
    </subcellularLocation>
</comment>
<evidence type="ECO:0000256" key="2">
    <source>
        <dbReference type="ARBA" id="ARBA00022448"/>
    </source>
</evidence>
<feature type="transmembrane region" description="Helical" evidence="8">
    <location>
        <begin position="64"/>
        <end position="86"/>
    </location>
</feature>
<feature type="transmembrane region" description="Helical" evidence="8">
    <location>
        <begin position="198"/>
        <end position="222"/>
    </location>
</feature>
<keyword evidence="5" id="KW-0406">Ion transport</keyword>
<dbReference type="PANTHER" id="PTHR11537">
    <property type="entry name" value="VOLTAGE-GATED POTASSIUM CHANNEL"/>
    <property type="match status" value="1"/>
</dbReference>
<name>A0A6J6DRX1_9ZZZZ</name>
<evidence type="ECO:0000256" key="8">
    <source>
        <dbReference type="SAM" id="Phobius"/>
    </source>
</evidence>
<dbReference type="PANTHER" id="PTHR11537:SF254">
    <property type="entry name" value="POTASSIUM VOLTAGE-GATED CHANNEL PROTEIN SHAB"/>
    <property type="match status" value="1"/>
</dbReference>
<dbReference type="GO" id="GO:0001508">
    <property type="term" value="P:action potential"/>
    <property type="evidence" value="ECO:0007669"/>
    <property type="project" value="TreeGrafter"/>
</dbReference>
<feature type="transmembrane region" description="Helical" evidence="8">
    <location>
        <begin position="98"/>
        <end position="115"/>
    </location>
</feature>
<keyword evidence="2" id="KW-0813">Transport</keyword>
<organism evidence="10">
    <name type="scientific">freshwater metagenome</name>
    <dbReference type="NCBI Taxonomy" id="449393"/>
    <lineage>
        <taxon>unclassified sequences</taxon>
        <taxon>metagenomes</taxon>
        <taxon>ecological metagenomes</taxon>
    </lineage>
</organism>
<keyword evidence="6 8" id="KW-0472">Membrane</keyword>
<keyword evidence="7" id="KW-0407">Ion channel</keyword>
<dbReference type="SUPFAM" id="SSF81324">
    <property type="entry name" value="Voltage-gated potassium channels"/>
    <property type="match status" value="1"/>
</dbReference>
<keyword evidence="4 8" id="KW-1133">Transmembrane helix</keyword>
<evidence type="ECO:0000256" key="5">
    <source>
        <dbReference type="ARBA" id="ARBA00023065"/>
    </source>
</evidence>
<dbReference type="InterPro" id="IPR028325">
    <property type="entry name" value="VG_K_chnl"/>
</dbReference>
<dbReference type="Gene3D" id="1.10.287.70">
    <property type="match status" value="1"/>
</dbReference>
<dbReference type="PRINTS" id="PR00169">
    <property type="entry name" value="KCHANNEL"/>
</dbReference>
<sequence>MVERTGIPADTEPHEVIPEYRSSREIRWDNATTWPMIMLSLVFLIAYSVMILDDQPFRGRVDQVILGIIGLTYVAFIVDYFVRMHLSGNRRLFFRKNGIDLVSLVIPLLRPLLLLEYLGRLRFFRTSSGASVRARLALYTSGAAVLFIYVISLAVYASERHAPGASITSFGDALWWAMSTISTVGYGDVVPVTIPGRLFAVMLMLGGVAIVGAATAAIVSAINERVAKAHQRSVHLAHEQQSSKTPPKK</sequence>
<proteinExistence type="predicted"/>
<evidence type="ECO:0000259" key="9">
    <source>
        <dbReference type="Pfam" id="PF07885"/>
    </source>
</evidence>
<evidence type="ECO:0000313" key="10">
    <source>
        <dbReference type="EMBL" id="CAB4565954.1"/>
    </source>
</evidence>
<dbReference type="AlphaFoldDB" id="A0A6J6DRX1"/>
<dbReference type="GO" id="GO:0005249">
    <property type="term" value="F:voltage-gated potassium channel activity"/>
    <property type="evidence" value="ECO:0007669"/>
    <property type="project" value="InterPro"/>
</dbReference>
<protein>
    <submittedName>
        <fullName evidence="10">Unannotated protein</fullName>
    </submittedName>
</protein>
<dbReference type="InterPro" id="IPR013099">
    <property type="entry name" value="K_chnl_dom"/>
</dbReference>
<keyword evidence="3 8" id="KW-0812">Transmembrane</keyword>
<evidence type="ECO:0000256" key="4">
    <source>
        <dbReference type="ARBA" id="ARBA00022989"/>
    </source>
</evidence>
<dbReference type="Pfam" id="PF07885">
    <property type="entry name" value="Ion_trans_2"/>
    <property type="match status" value="1"/>
</dbReference>
<evidence type="ECO:0000256" key="3">
    <source>
        <dbReference type="ARBA" id="ARBA00022692"/>
    </source>
</evidence>
<evidence type="ECO:0000256" key="6">
    <source>
        <dbReference type="ARBA" id="ARBA00023136"/>
    </source>
</evidence>
<evidence type="ECO:0000256" key="1">
    <source>
        <dbReference type="ARBA" id="ARBA00004141"/>
    </source>
</evidence>
<gene>
    <name evidence="10" type="ORF">UFOPK1591_01034</name>
</gene>
<evidence type="ECO:0000256" key="7">
    <source>
        <dbReference type="ARBA" id="ARBA00023303"/>
    </source>
</evidence>
<feature type="domain" description="Potassium channel" evidence="9">
    <location>
        <begin position="145"/>
        <end position="222"/>
    </location>
</feature>